<dbReference type="AlphaFoldDB" id="A0A1N7K6X0"/>
<dbReference type="EMBL" id="FTOQ01000001">
    <property type="protein sequence ID" value="SIS57184.1"/>
    <property type="molecule type" value="Genomic_DNA"/>
</dbReference>
<proteinExistence type="predicted"/>
<accession>A0A1N7K6X0</accession>
<reference evidence="2" key="1">
    <citation type="submission" date="2017-01" db="EMBL/GenBank/DDBJ databases">
        <authorList>
            <person name="Varghese N."/>
            <person name="Submissions S."/>
        </authorList>
    </citation>
    <scope>NUCLEOTIDE SEQUENCE [LARGE SCALE GENOMIC DNA]</scope>
    <source>
        <strain evidence="2">DSM 29430</strain>
    </source>
</reference>
<evidence type="ECO:0000313" key="2">
    <source>
        <dbReference type="Proteomes" id="UP000186684"/>
    </source>
</evidence>
<protein>
    <submittedName>
        <fullName evidence="1">Uncharacterized protein</fullName>
    </submittedName>
</protein>
<gene>
    <name evidence="1" type="ORF">SAMN05421759_101494</name>
</gene>
<keyword evidence="2" id="KW-1185">Reference proteome</keyword>
<dbReference type="STRING" id="633194.SAMN05421759_101494"/>
<name>A0A1N7K6X0_9RHOB</name>
<dbReference type="Proteomes" id="UP000186684">
    <property type="component" value="Unassembled WGS sequence"/>
</dbReference>
<organism evidence="1 2">
    <name type="scientific">Roseivivax lentus</name>
    <dbReference type="NCBI Taxonomy" id="633194"/>
    <lineage>
        <taxon>Bacteria</taxon>
        <taxon>Pseudomonadati</taxon>
        <taxon>Pseudomonadota</taxon>
        <taxon>Alphaproteobacteria</taxon>
        <taxon>Rhodobacterales</taxon>
        <taxon>Roseobacteraceae</taxon>
        <taxon>Roseivivax</taxon>
    </lineage>
</organism>
<sequence>MIAQFSKLLRAGAIATGIWIATLGAVPFANAQTVSVPTLSYPEPGTVWGCRFLRTCATAPVVTKNETDGLGS</sequence>
<evidence type="ECO:0000313" key="1">
    <source>
        <dbReference type="EMBL" id="SIS57184.1"/>
    </source>
</evidence>